<sequence length="182" mass="20387">MGSVFRRFLSVRLSGAVFRRASDLLAYLSQCPILDALSRREAAQVALLMRWQQFLPDEVILRQNEMCSYLLIVMKGGARGVRQLSRDGPSETLERYEEGSCMNYLCLLQDLPNSMSVVAEPPQGCIVAKLSRSRLEGLLGNVESLLDRHQGDDDDNGKGYAERLGSEVKKTWARMVKMAGSR</sequence>
<dbReference type="VEuPathDB" id="ToxoDB:BESB_026550"/>
<protein>
    <submittedName>
        <fullName evidence="2">Cyclic nucleotide-binding domain-containing protein</fullName>
    </submittedName>
</protein>
<dbReference type="RefSeq" id="XP_029215690.1">
    <property type="nucleotide sequence ID" value="XM_029361335.1"/>
</dbReference>
<dbReference type="Gene3D" id="2.60.120.10">
    <property type="entry name" value="Jelly Rolls"/>
    <property type="match status" value="1"/>
</dbReference>
<evidence type="ECO:0000259" key="1">
    <source>
        <dbReference type="PROSITE" id="PS50042"/>
    </source>
</evidence>
<dbReference type="CDD" id="cd00038">
    <property type="entry name" value="CAP_ED"/>
    <property type="match status" value="1"/>
</dbReference>
<dbReference type="InterPro" id="IPR000595">
    <property type="entry name" value="cNMP-bd_dom"/>
</dbReference>
<organism evidence="2 3">
    <name type="scientific">Besnoitia besnoiti</name>
    <name type="common">Apicomplexan protozoan</name>
    <dbReference type="NCBI Taxonomy" id="94643"/>
    <lineage>
        <taxon>Eukaryota</taxon>
        <taxon>Sar</taxon>
        <taxon>Alveolata</taxon>
        <taxon>Apicomplexa</taxon>
        <taxon>Conoidasida</taxon>
        <taxon>Coccidia</taxon>
        <taxon>Eucoccidiorida</taxon>
        <taxon>Eimeriorina</taxon>
        <taxon>Sarcocystidae</taxon>
        <taxon>Besnoitia</taxon>
    </lineage>
</organism>
<dbReference type="InterPro" id="IPR018490">
    <property type="entry name" value="cNMP-bd_dom_sf"/>
</dbReference>
<dbReference type="SUPFAM" id="SSF51206">
    <property type="entry name" value="cAMP-binding domain-like"/>
    <property type="match status" value="1"/>
</dbReference>
<evidence type="ECO:0000313" key="2">
    <source>
        <dbReference type="EMBL" id="PFH31681.1"/>
    </source>
</evidence>
<dbReference type="KEGG" id="bbes:BESB_026550"/>
<name>A0A2A9M5U2_BESBE</name>
<dbReference type="Proteomes" id="UP000224006">
    <property type="component" value="Unassembled WGS sequence"/>
</dbReference>
<dbReference type="GeneID" id="40307707"/>
<dbReference type="OrthoDB" id="331938at2759"/>
<comment type="caution">
    <text evidence="2">The sequence shown here is derived from an EMBL/GenBank/DDBJ whole genome shotgun (WGS) entry which is preliminary data.</text>
</comment>
<dbReference type="InterPro" id="IPR014710">
    <property type="entry name" value="RmlC-like_jellyroll"/>
</dbReference>
<dbReference type="STRING" id="94643.A0A2A9M5U2"/>
<dbReference type="Pfam" id="PF00027">
    <property type="entry name" value="cNMP_binding"/>
    <property type="match status" value="1"/>
</dbReference>
<dbReference type="AlphaFoldDB" id="A0A2A9M5U2"/>
<reference evidence="2 3" key="1">
    <citation type="submission" date="2017-09" db="EMBL/GenBank/DDBJ databases">
        <title>Genome sequencing of Besnoitia besnoiti strain Bb-Ger1.</title>
        <authorList>
            <person name="Schares G."/>
            <person name="Venepally P."/>
            <person name="Lorenzi H.A."/>
        </authorList>
    </citation>
    <scope>NUCLEOTIDE SEQUENCE [LARGE SCALE GENOMIC DNA]</scope>
    <source>
        <strain evidence="2 3">Bb-Ger1</strain>
    </source>
</reference>
<accession>A0A2A9M5U2</accession>
<proteinExistence type="predicted"/>
<dbReference type="PROSITE" id="PS50042">
    <property type="entry name" value="CNMP_BINDING_3"/>
    <property type="match status" value="1"/>
</dbReference>
<feature type="domain" description="Cyclic nucleotide-binding" evidence="1">
    <location>
        <begin position="33"/>
        <end position="148"/>
    </location>
</feature>
<dbReference type="EMBL" id="NWUJ01000014">
    <property type="protein sequence ID" value="PFH31681.1"/>
    <property type="molecule type" value="Genomic_DNA"/>
</dbReference>
<dbReference type="SMART" id="SM00100">
    <property type="entry name" value="cNMP"/>
    <property type="match status" value="1"/>
</dbReference>
<gene>
    <name evidence="2" type="ORF">BESB_026550</name>
</gene>
<evidence type="ECO:0000313" key="3">
    <source>
        <dbReference type="Proteomes" id="UP000224006"/>
    </source>
</evidence>
<keyword evidence="3" id="KW-1185">Reference proteome</keyword>